<feature type="binding site" evidence="13">
    <location>
        <position position="259"/>
    </location>
    <ligand>
        <name>Ca(2+)</name>
        <dbReference type="ChEBI" id="CHEBI:29108"/>
        <label>2</label>
    </ligand>
</feature>
<dbReference type="PANTHER" id="PTHR13723">
    <property type="entry name" value="ADAMTS A DISINTEGRIN AND METALLOPROTEASE WITH THROMBOSPONDIN MOTIFS PROTEASE"/>
    <property type="match status" value="1"/>
</dbReference>
<feature type="binding site" evidence="13 15">
    <location>
        <position position="204"/>
    </location>
    <ligand>
        <name>Zn(2+)</name>
        <dbReference type="ChEBI" id="CHEBI:29105"/>
        <note>catalytic</note>
    </ligand>
</feature>
<feature type="binding site" evidence="13 15">
    <location>
        <position position="210"/>
    </location>
    <ligand>
        <name>Zn(2+)</name>
        <dbReference type="ChEBI" id="CHEBI:29105"/>
        <note>catalytic</note>
    </ligand>
</feature>
<feature type="disulfide bond" evidence="14">
    <location>
        <begin position="293"/>
        <end position="318"/>
    </location>
</feature>
<comment type="subcellular location">
    <subcellularLocation>
        <location evidence="1">Secreted</location>
    </subcellularLocation>
</comment>
<keyword evidence="9" id="KW-0482">Metalloprotease</keyword>
<evidence type="ECO:0000313" key="19">
    <source>
        <dbReference type="Ensembl" id="ENSPKIP00000009314.1"/>
    </source>
</evidence>
<feature type="binding site" evidence="13">
    <location>
        <position position="59"/>
    </location>
    <ligand>
        <name>Ca(2+)</name>
        <dbReference type="ChEBI" id="CHEBI:29108"/>
        <label>2</label>
    </ligand>
</feature>
<feature type="binding site" evidence="13">
    <location>
        <position position="259"/>
    </location>
    <ligand>
        <name>Ca(2+)</name>
        <dbReference type="ChEBI" id="CHEBI:29108"/>
        <label>1</label>
    </ligand>
</feature>
<dbReference type="SMART" id="SM00209">
    <property type="entry name" value="TSP1"/>
    <property type="match status" value="7"/>
</dbReference>
<keyword evidence="4 13" id="KW-0479">Metal-binding</keyword>
<evidence type="ECO:0000256" key="9">
    <source>
        <dbReference type="ARBA" id="ARBA00023049"/>
    </source>
</evidence>
<dbReference type="GO" id="GO:0046872">
    <property type="term" value="F:metal ion binding"/>
    <property type="evidence" value="ECO:0007669"/>
    <property type="project" value="UniProtKB-KW"/>
</dbReference>
<dbReference type="PANTHER" id="PTHR13723:SF20">
    <property type="entry name" value="A DISINTEGRIN AND METALLOPROTEINASE WITH THROMBOSPONDIN MOTIFS 13"/>
    <property type="match status" value="1"/>
</dbReference>
<evidence type="ECO:0000259" key="18">
    <source>
        <dbReference type="PROSITE" id="PS50215"/>
    </source>
</evidence>
<evidence type="ECO:0000313" key="20">
    <source>
        <dbReference type="Proteomes" id="UP000261540"/>
    </source>
</evidence>
<feature type="binding site" evidence="13">
    <location>
        <position position="59"/>
    </location>
    <ligand>
        <name>Ca(2+)</name>
        <dbReference type="ChEBI" id="CHEBI:29108"/>
        <label>1</label>
    </ligand>
</feature>
<dbReference type="InterPro" id="IPR041645">
    <property type="entry name" value="ADAMTS_CR_2"/>
</dbReference>
<keyword evidence="5 17" id="KW-0732">Signal</keyword>
<dbReference type="Pfam" id="PF05986">
    <property type="entry name" value="ADAMTS_spacer1"/>
    <property type="match status" value="1"/>
</dbReference>
<dbReference type="PROSITE" id="PS50092">
    <property type="entry name" value="TSP1"/>
    <property type="match status" value="6"/>
</dbReference>
<feature type="signal peptide" evidence="17">
    <location>
        <begin position="1"/>
        <end position="19"/>
    </location>
</feature>
<keyword evidence="6" id="KW-0677">Repeat</keyword>
<dbReference type="InterPro" id="IPR000884">
    <property type="entry name" value="TSP1_rpt"/>
</dbReference>
<dbReference type="InterPro" id="IPR024079">
    <property type="entry name" value="MetalloPept_cat_dom_sf"/>
</dbReference>
<comment type="caution">
    <text evidence="15">Lacks conserved residue(s) required for the propagation of feature annotation.</text>
</comment>
<evidence type="ECO:0000256" key="13">
    <source>
        <dbReference type="PIRSR" id="PIRSR613273-2"/>
    </source>
</evidence>
<dbReference type="PRINTS" id="PR01857">
    <property type="entry name" value="ADAMTSFAMILY"/>
</dbReference>
<keyword evidence="8 13" id="KW-0862">Zinc</keyword>
<feature type="disulfide bond" evidence="14">
    <location>
        <begin position="303"/>
        <end position="337"/>
    </location>
</feature>
<sequence length="1378" mass="148868">MAVVVFICVLSLLPGFAVSGRYPAEESLELQSFGLTSLASGMVRLGRSSPTLSEVTHLELLVVVGADVQQVHRQDTERYILTNLNIASELLRDTSLGANLRIHLVRTIILTEPEPDIQITGNITSSLISVCEWGRRVNPVSDTDPLHADLLLYITRFDLQLPDRNKQVRGVAQLGGACTSQWSCVITEDTGFDLGITIAHEIGHSFGINHDGTGNSCGSGGFIMAADGGYGSTDLTWSQCSREQLSRFFSAGHADCVRDLPVFGGSLQDWKPGLYYGVDDQCRIAFGSVARACSFRSGDVDACRVLSCHTVPGDQSSCTRLLVPLLDGTECAPNQWCMKGRCVSPSQLSASMVVHGSWSGWTEFSPCSRTCGGGVSARRRHCNNPRPAFGGNNCEGTDTEARLCNTQPCRGSQLDFMKEQCSMTDSQPLRLSPTSASLYHWVPAVGHVTGDLQCRLLCRSQGEDFMVSRGPQFLDGTRCEPNSPPPPGSVPACLGGKCQLFGCDGVLHSTKVEDACGVCGGNGSSCILISASYTEGRAKEYITFLTLPQNATRVQIVNTRPLFTHLAVLVRGKYVVAGGGRVSLNATHPSPLEDDQLTYRLYLTPDLLPDKEEVLLHGPVTEETCVQVYRKYGKEYGEATSPSISYSFFLPRNSSSIRAKWQTHPTSCSVTCGSGLQQSTVVCQDINTGDTLADSLCGGDPRPPGLRTPCHLLPCPPEWETGAFGPCSASCGTGEMVRPVRCVQMKGEERVERPASECPQNWVPLAISTCNTVPCPVRWRVSEPGECSAVCGPGEAWRAVTCVRTERDVDSHVDDTLCLQSERPPSTVPCVVNICPVGWETEAEVQGKYKMVLAMAPPPRAEPVYVWSPMIGQCSKSCGMGQQHIWYTCVDHSSTQQVLEVYCNGSSKPEPYTELCNLTACPPTWRYQQGACSATCGGGLAHQVSYCSRDTELGGEEIVSDSECAEPRPSERVLCNPEPCPARWRVQEVGSCSASCGLGVSRRRVSCVRFEQGAERELTEDHCPPNHRPAATQPCLVLVCTFRWEVQDWSQCSVTCGNGVQSRAVSCVGPGQPQHLSPLLCMHLPKPITIQACHPHHCVTPAPDPPKATAQPSTPESLPTGLAHPTPGDQVTGVVSSSTPEVTAQLTTPPPAPTVPTQTSPCGQLLLQESGQVNLSGGTSRDCILTIGRPLDEVVRVTVEFSSLDCPSREFVAFYDRLMLVKKCERVSGFTITSHTNVLLVRQGLVTAGNGVLLTYRSLKSSKKGLYRDCDQQLFGPAGKIVNPTRLAAPSGQACRVFINTQPSTRIEIRALSIEPALEGIATQSTFILIRDVRAMKTTVFLGNQLFLWRSAGSAVEIEFHGGFLQHSGSFQGEYSAI</sequence>
<feature type="region of interest" description="Disordered" evidence="16">
    <location>
        <begin position="1103"/>
        <end position="1160"/>
    </location>
</feature>
<dbReference type="Pfam" id="PF17771">
    <property type="entry name" value="ADAMTS_CR_2"/>
    <property type="match status" value="1"/>
</dbReference>
<dbReference type="Gene3D" id="2.60.120.830">
    <property type="match status" value="1"/>
</dbReference>
<dbReference type="InterPro" id="IPR050439">
    <property type="entry name" value="ADAMTS_ADAMTS-like"/>
</dbReference>
<protein>
    <submittedName>
        <fullName evidence="19">ADAM metallopeptidase with thrombospondin type 1 motif 13</fullName>
    </submittedName>
</protein>
<feature type="domain" description="Peptidase M12B" evidence="18">
    <location>
        <begin position="56"/>
        <end position="261"/>
    </location>
</feature>
<feature type="binding site" evidence="13 15">
    <location>
        <position position="200"/>
    </location>
    <ligand>
        <name>Zn(2+)</name>
        <dbReference type="ChEBI" id="CHEBI:29105"/>
        <note>catalytic</note>
    </ligand>
</feature>
<dbReference type="GO" id="GO:0006508">
    <property type="term" value="P:proteolysis"/>
    <property type="evidence" value="ECO:0007669"/>
    <property type="project" value="UniProtKB-KW"/>
</dbReference>
<keyword evidence="7" id="KW-0378">Hydrolase</keyword>
<dbReference type="InterPro" id="IPR035914">
    <property type="entry name" value="Sperma_CUB_dom_sf"/>
</dbReference>
<name>A0A3B3QTU5_9TELE</name>
<feature type="disulfide bond" evidence="14">
    <location>
        <begin position="331"/>
        <end position="342"/>
    </location>
</feature>
<dbReference type="Gene3D" id="2.20.100.10">
    <property type="entry name" value="Thrombospondin type-1 (TSP1) repeat"/>
    <property type="match status" value="5"/>
</dbReference>
<dbReference type="SUPFAM" id="SSF55486">
    <property type="entry name" value="Metalloproteases ('zincins'), catalytic domain"/>
    <property type="match status" value="1"/>
</dbReference>
<evidence type="ECO:0000256" key="6">
    <source>
        <dbReference type="ARBA" id="ARBA00022737"/>
    </source>
</evidence>
<evidence type="ECO:0000256" key="8">
    <source>
        <dbReference type="ARBA" id="ARBA00022833"/>
    </source>
</evidence>
<dbReference type="GO" id="GO:0031012">
    <property type="term" value="C:extracellular matrix"/>
    <property type="evidence" value="ECO:0007669"/>
    <property type="project" value="TreeGrafter"/>
</dbReference>
<evidence type="ECO:0000256" key="3">
    <source>
        <dbReference type="ARBA" id="ARBA00022670"/>
    </source>
</evidence>
<feature type="binding site" evidence="13">
    <location>
        <position position="149"/>
    </location>
    <ligand>
        <name>Ca(2+)</name>
        <dbReference type="ChEBI" id="CHEBI:29108"/>
        <label>1</label>
    </ligand>
</feature>
<evidence type="ECO:0000256" key="17">
    <source>
        <dbReference type="SAM" id="SignalP"/>
    </source>
</evidence>
<evidence type="ECO:0000256" key="14">
    <source>
        <dbReference type="PIRSR" id="PIRSR613273-3"/>
    </source>
</evidence>
<feature type="disulfide bond" evidence="14">
    <location>
        <begin position="131"/>
        <end position="184"/>
    </location>
</feature>
<keyword evidence="10 14" id="KW-1015">Disulfide bond</keyword>
<evidence type="ECO:0000256" key="2">
    <source>
        <dbReference type="ARBA" id="ARBA00022525"/>
    </source>
</evidence>
<dbReference type="PROSITE" id="PS50215">
    <property type="entry name" value="ADAM_MEPRO"/>
    <property type="match status" value="1"/>
</dbReference>
<keyword evidence="20" id="KW-1185">Reference proteome</keyword>
<dbReference type="InterPro" id="IPR036383">
    <property type="entry name" value="TSP1_rpt_sf"/>
</dbReference>
<feature type="binding site" evidence="13">
    <location>
        <position position="142"/>
    </location>
    <ligand>
        <name>Ca(2+)</name>
        <dbReference type="ChEBI" id="CHEBI:29108"/>
        <label>1</label>
    </ligand>
</feature>
<dbReference type="Pfam" id="PF19236">
    <property type="entry name" value="ADAMTS_CR_3"/>
    <property type="match status" value="1"/>
</dbReference>
<evidence type="ECO:0000256" key="10">
    <source>
        <dbReference type="ARBA" id="ARBA00023157"/>
    </source>
</evidence>
<dbReference type="InterPro" id="IPR001590">
    <property type="entry name" value="Peptidase_M12B"/>
</dbReference>
<dbReference type="Gene3D" id="3.40.1620.60">
    <property type="match status" value="1"/>
</dbReference>
<feature type="binding site" evidence="13">
    <location>
        <position position="142"/>
    </location>
    <ligand>
        <name>Ca(2+)</name>
        <dbReference type="ChEBI" id="CHEBI:29108"/>
        <label>2</label>
    </ligand>
</feature>
<evidence type="ECO:0000256" key="7">
    <source>
        <dbReference type="ARBA" id="ARBA00022801"/>
    </source>
</evidence>
<feature type="disulfide bond" evidence="14">
    <location>
        <begin position="371"/>
        <end position="409"/>
    </location>
</feature>
<dbReference type="InterPro" id="IPR010294">
    <property type="entry name" value="ADAMTS_spacer1"/>
</dbReference>
<evidence type="ECO:0000256" key="11">
    <source>
        <dbReference type="ARBA" id="ARBA00023180"/>
    </source>
</evidence>
<dbReference type="Proteomes" id="UP000261540">
    <property type="component" value="Unplaced"/>
</dbReference>
<feature type="disulfide bond" evidence="14">
    <location>
        <begin position="382"/>
        <end position="394"/>
    </location>
</feature>
<dbReference type="OrthoDB" id="9942326at2759"/>
<reference evidence="19" key="1">
    <citation type="submission" date="2025-08" db="UniProtKB">
        <authorList>
            <consortium name="Ensembl"/>
        </authorList>
    </citation>
    <scope>IDENTIFICATION</scope>
</reference>
<dbReference type="GO" id="GO:0030198">
    <property type="term" value="P:extracellular matrix organization"/>
    <property type="evidence" value="ECO:0007669"/>
    <property type="project" value="InterPro"/>
</dbReference>
<evidence type="ECO:0000256" key="15">
    <source>
        <dbReference type="PROSITE-ProRule" id="PRU00276"/>
    </source>
</evidence>
<keyword evidence="2" id="KW-0964">Secreted</keyword>
<dbReference type="Pfam" id="PF19030">
    <property type="entry name" value="TSP1_ADAMTS"/>
    <property type="match status" value="6"/>
</dbReference>
<comment type="cofactor">
    <cofactor evidence="13">
        <name>Zn(2+)</name>
        <dbReference type="ChEBI" id="CHEBI:29105"/>
    </cofactor>
    <text evidence="13">Binds 1 zinc ion per subunit.</text>
</comment>
<evidence type="ECO:0000256" key="4">
    <source>
        <dbReference type="ARBA" id="ARBA00022723"/>
    </source>
</evidence>
<dbReference type="Pfam" id="PF00090">
    <property type="entry name" value="TSP_1"/>
    <property type="match status" value="1"/>
</dbReference>
<feature type="binding site" evidence="13">
    <location>
        <position position="256"/>
    </location>
    <ligand>
        <name>Ca(2+)</name>
        <dbReference type="ChEBI" id="CHEBI:29108"/>
        <label>1</label>
    </ligand>
</feature>
<keyword evidence="11" id="KW-0325">Glycoprotein</keyword>
<feature type="chain" id="PRO_5017247938" evidence="17">
    <location>
        <begin position="20"/>
        <end position="1378"/>
    </location>
</feature>
<proteinExistence type="predicted"/>
<dbReference type="Ensembl" id="ENSPKIT00000033419.1">
    <property type="protein sequence ID" value="ENSPKIP00000009314.1"/>
    <property type="gene ID" value="ENSPKIG00000024467.1"/>
</dbReference>
<dbReference type="CDD" id="cd04273">
    <property type="entry name" value="ZnMc_ADAMTS_like"/>
    <property type="match status" value="1"/>
</dbReference>
<accession>A0A3B3QTU5</accession>
<keyword evidence="3" id="KW-0645">Protease</keyword>
<evidence type="ECO:0000256" key="12">
    <source>
        <dbReference type="PIRSR" id="PIRSR613273-1"/>
    </source>
</evidence>
<evidence type="ECO:0000256" key="5">
    <source>
        <dbReference type="ARBA" id="ARBA00022729"/>
    </source>
</evidence>
<dbReference type="GeneTree" id="ENSGT00940000158379"/>
<feature type="active site" evidence="12 15">
    <location>
        <position position="201"/>
    </location>
</feature>
<feature type="disulfide bond" evidence="14">
    <location>
        <begin position="217"/>
        <end position="240"/>
    </location>
</feature>
<dbReference type="GO" id="GO:0005576">
    <property type="term" value="C:extracellular region"/>
    <property type="evidence" value="ECO:0007669"/>
    <property type="project" value="UniProtKB-SubCell"/>
</dbReference>
<organism evidence="19 20">
    <name type="scientific">Paramormyrops kingsleyae</name>
    <dbReference type="NCBI Taxonomy" id="1676925"/>
    <lineage>
        <taxon>Eukaryota</taxon>
        <taxon>Metazoa</taxon>
        <taxon>Chordata</taxon>
        <taxon>Craniata</taxon>
        <taxon>Vertebrata</taxon>
        <taxon>Euteleostomi</taxon>
        <taxon>Actinopterygii</taxon>
        <taxon>Neopterygii</taxon>
        <taxon>Teleostei</taxon>
        <taxon>Osteoglossocephala</taxon>
        <taxon>Osteoglossomorpha</taxon>
        <taxon>Osteoglossiformes</taxon>
        <taxon>Mormyridae</taxon>
        <taxon>Paramormyrops</taxon>
    </lineage>
</organism>
<dbReference type="Gene3D" id="3.40.390.10">
    <property type="entry name" value="Collagenase (Catalytic Domain)"/>
    <property type="match status" value="1"/>
</dbReference>
<dbReference type="InterPro" id="IPR045371">
    <property type="entry name" value="ADAMTS_CR_3"/>
</dbReference>
<dbReference type="Pfam" id="PF01421">
    <property type="entry name" value="Reprolysin"/>
    <property type="match status" value="1"/>
</dbReference>
<dbReference type="FunFam" id="2.20.100.10:FF:000005">
    <property type="entry name" value="ADAM metallopeptidase with thrombospondin type 1 motif 9"/>
    <property type="match status" value="1"/>
</dbReference>
<feature type="disulfide bond" evidence="14">
    <location>
        <begin position="367"/>
        <end position="404"/>
    </location>
</feature>
<dbReference type="SUPFAM" id="SSF49854">
    <property type="entry name" value="Spermadhesin, CUB domain"/>
    <property type="match status" value="2"/>
</dbReference>
<dbReference type="SUPFAM" id="SSF82895">
    <property type="entry name" value="TSP-1 type 1 repeat"/>
    <property type="match status" value="7"/>
</dbReference>
<dbReference type="InterPro" id="IPR013273">
    <property type="entry name" value="ADAMTS/ADAMTS-like"/>
</dbReference>
<keyword evidence="13" id="KW-0106">Calcium</keyword>
<dbReference type="GO" id="GO:0004222">
    <property type="term" value="F:metalloendopeptidase activity"/>
    <property type="evidence" value="ECO:0007669"/>
    <property type="project" value="InterPro"/>
</dbReference>
<feature type="disulfide bond" evidence="14">
    <location>
        <begin position="282"/>
        <end position="308"/>
    </location>
</feature>
<feature type="disulfide bond" evidence="14">
    <location>
        <begin position="178"/>
        <end position="256"/>
    </location>
</feature>
<evidence type="ECO:0000256" key="1">
    <source>
        <dbReference type="ARBA" id="ARBA00004613"/>
    </source>
</evidence>
<evidence type="ECO:0000256" key="16">
    <source>
        <dbReference type="SAM" id="MobiDB-lite"/>
    </source>
</evidence>
<dbReference type="FunFam" id="2.20.100.10:FF:000001">
    <property type="entry name" value="semaphorin-5A isoform X1"/>
    <property type="match status" value="1"/>
</dbReference>
<reference evidence="19" key="2">
    <citation type="submission" date="2025-09" db="UniProtKB">
        <authorList>
            <consortium name="Ensembl"/>
        </authorList>
    </citation>
    <scope>IDENTIFICATION</scope>
</reference>